<accession>A0A3B0TWZ3</accession>
<protein>
    <recommendedName>
        <fullName evidence="2">Flagellar protein FlgJ N-terminal domain-containing protein</fullName>
    </recommendedName>
</protein>
<dbReference type="AlphaFoldDB" id="A0A3B0TWZ3"/>
<evidence type="ECO:0000256" key="1">
    <source>
        <dbReference type="SAM" id="MobiDB-lite"/>
    </source>
</evidence>
<evidence type="ECO:0000313" key="3">
    <source>
        <dbReference type="EMBL" id="VAW22568.1"/>
    </source>
</evidence>
<feature type="compositionally biased region" description="Low complexity" evidence="1">
    <location>
        <begin position="103"/>
        <end position="114"/>
    </location>
</feature>
<gene>
    <name evidence="3" type="ORF">MNBD_ALPHA11-301</name>
</gene>
<feature type="region of interest" description="Disordered" evidence="1">
    <location>
        <begin position="91"/>
        <end position="114"/>
    </location>
</feature>
<dbReference type="EMBL" id="UOEQ01000422">
    <property type="protein sequence ID" value="VAW22568.1"/>
    <property type="molecule type" value="Genomic_DNA"/>
</dbReference>
<feature type="domain" description="Flagellar protein FlgJ N-terminal" evidence="2">
    <location>
        <begin position="40"/>
        <end position="86"/>
    </location>
</feature>
<dbReference type="Pfam" id="PF10135">
    <property type="entry name" value="Rod-binding"/>
    <property type="match status" value="1"/>
</dbReference>
<reference evidence="3" key="1">
    <citation type="submission" date="2018-06" db="EMBL/GenBank/DDBJ databases">
        <authorList>
            <person name="Zhirakovskaya E."/>
        </authorList>
    </citation>
    <scope>NUCLEOTIDE SEQUENCE</scope>
</reference>
<proteinExistence type="predicted"/>
<feature type="compositionally biased region" description="Polar residues" evidence="1">
    <location>
        <begin position="91"/>
        <end position="102"/>
    </location>
</feature>
<sequence length="114" mass="12292">MEMLATSFSVGSAPAKNDLQTMRQKAEELESVFLNTLVSEMFASIASEGEFGGGYAEETWRGMQSEQYAASMARSGGIGIADEIMRSLLLTQENAQTQNAEPQNNNNSDQGSNS</sequence>
<dbReference type="InterPro" id="IPR019301">
    <property type="entry name" value="Flagellar_prot_FlgJ_N"/>
</dbReference>
<organism evidence="3">
    <name type="scientific">hydrothermal vent metagenome</name>
    <dbReference type="NCBI Taxonomy" id="652676"/>
    <lineage>
        <taxon>unclassified sequences</taxon>
        <taxon>metagenomes</taxon>
        <taxon>ecological metagenomes</taxon>
    </lineage>
</organism>
<name>A0A3B0TWZ3_9ZZZZ</name>
<evidence type="ECO:0000259" key="2">
    <source>
        <dbReference type="Pfam" id="PF10135"/>
    </source>
</evidence>